<organism evidence="3 4">
    <name type="scientific">Edwardsiella tarda</name>
    <dbReference type="NCBI Taxonomy" id="636"/>
    <lineage>
        <taxon>Bacteria</taxon>
        <taxon>Pseudomonadati</taxon>
        <taxon>Pseudomonadota</taxon>
        <taxon>Gammaproteobacteria</taxon>
        <taxon>Enterobacterales</taxon>
        <taxon>Hafniaceae</taxon>
        <taxon>Edwardsiella</taxon>
    </lineage>
</organism>
<keyword evidence="1" id="KW-0238">DNA-binding</keyword>
<evidence type="ECO:0000313" key="3">
    <source>
        <dbReference type="EMBL" id="PEH74454.1"/>
    </source>
</evidence>
<dbReference type="PROSITE" id="PS00622">
    <property type="entry name" value="HTH_LUXR_1"/>
    <property type="match status" value="1"/>
</dbReference>
<reference evidence="4" key="1">
    <citation type="submission" date="2017-09" db="EMBL/GenBank/DDBJ databases">
        <title>FDA dAtabase for Regulatory Grade micrObial Sequences (FDA-ARGOS): Supporting development and validation of Infectious Disease Dx tests.</title>
        <authorList>
            <person name="Goldberg B."/>
            <person name="Campos J."/>
            <person name="Tallon L."/>
            <person name="Sadzewicz L."/>
            <person name="Ott S."/>
            <person name="Zhao X."/>
            <person name="Nagaraj S."/>
            <person name="Vavikolanu K."/>
            <person name="Aluvathingal J."/>
            <person name="Nadendla S."/>
            <person name="Geyer C."/>
            <person name="Sichtig H."/>
        </authorList>
    </citation>
    <scope>NUCLEOTIDE SEQUENCE [LARGE SCALE GENOMIC DNA]</scope>
    <source>
        <strain evidence="4">FDAARGOS_370</strain>
    </source>
</reference>
<dbReference type="AlphaFoldDB" id="A0A2A7U836"/>
<dbReference type="EMBL" id="PDDV01000001">
    <property type="protein sequence ID" value="PEH74454.1"/>
    <property type="molecule type" value="Genomic_DNA"/>
</dbReference>
<accession>A0A2A7U836</accession>
<feature type="domain" description="HTH luxR-type" evidence="2">
    <location>
        <begin position="137"/>
        <end position="164"/>
    </location>
</feature>
<protein>
    <recommendedName>
        <fullName evidence="2">HTH luxR-type domain-containing protein</fullName>
    </recommendedName>
</protein>
<evidence type="ECO:0000256" key="1">
    <source>
        <dbReference type="ARBA" id="ARBA00023125"/>
    </source>
</evidence>
<comment type="caution">
    <text evidence="3">The sequence shown here is derived from an EMBL/GenBank/DDBJ whole genome shotgun (WGS) entry which is preliminary data.</text>
</comment>
<dbReference type="GO" id="GO:0003677">
    <property type="term" value="F:DNA binding"/>
    <property type="evidence" value="ECO:0007669"/>
    <property type="project" value="UniProtKB-KW"/>
</dbReference>
<name>A0A2A7U836_EDWTA</name>
<sequence>MRTSQAKFIYFNNAFLKNFYDFTDNKMPTYIYDIQLLSDENRDFLLKLEFECSFLSDSVAQSRNILINDTVWQVRIEMIKNAGEIYYVWQFNKFHYLLNINSLYRKGSDVVRYVSFRYAFLKLSNKEVLVFSLYLLGYSYTDISSICCLNKETVKKRISSALWKVGGVYGSDKIKRILLMGDNLEYVVSLVKDYFGSGVNIV</sequence>
<proteinExistence type="predicted"/>
<dbReference type="SUPFAM" id="SSF46894">
    <property type="entry name" value="C-terminal effector domain of the bipartite response regulators"/>
    <property type="match status" value="1"/>
</dbReference>
<dbReference type="Proteomes" id="UP000219788">
    <property type="component" value="Unassembled WGS sequence"/>
</dbReference>
<dbReference type="InterPro" id="IPR000792">
    <property type="entry name" value="Tscrpt_reg_LuxR_C"/>
</dbReference>
<evidence type="ECO:0000259" key="2">
    <source>
        <dbReference type="PROSITE" id="PS00622"/>
    </source>
</evidence>
<dbReference type="InterPro" id="IPR016032">
    <property type="entry name" value="Sig_transdc_resp-reg_C-effctor"/>
</dbReference>
<evidence type="ECO:0000313" key="4">
    <source>
        <dbReference type="Proteomes" id="UP000219788"/>
    </source>
</evidence>
<gene>
    <name evidence="3" type="ORF">CRM76_00215</name>
</gene>
<dbReference type="GO" id="GO:0006355">
    <property type="term" value="P:regulation of DNA-templated transcription"/>
    <property type="evidence" value="ECO:0007669"/>
    <property type="project" value="InterPro"/>
</dbReference>
<dbReference type="Gene3D" id="3.30.450.20">
    <property type="entry name" value="PAS domain"/>
    <property type="match status" value="1"/>
</dbReference>